<dbReference type="AlphaFoldDB" id="A0A1N7F5C4"/>
<accession>A0A1N7F5C4</accession>
<sequence length="327" mass="35085">MLRKVAVIVQNRVALFEYGVINEVFGIDRTDDGVPPFEFLVCSPTPGVPLDSGNGTSVTAPHPLTAALDADVVAVPAGGIGDPSAFDDDYLETLREVVRRGGRVLTVCTGAFAAAAAGLLDGRRCSTHWRYGTQLAAMYPDVTVDTSVLFVEDGPIITSAGTAAGIDACLHLVREELGPQVANRIARRMVVPPHRDGGQRQYVETPVPDCAGDGFGEVLGWMLENLHVEIAVADLAARAVMSPRTFARRFVDEVGTTPHKWLTEQRVLHARNLLESTSLSIDEVAERVGFGSATLLRHHFGATVGVSPTAYRRRFSCPTDRAAIGRS</sequence>
<evidence type="ECO:0000256" key="3">
    <source>
        <dbReference type="ARBA" id="ARBA00023163"/>
    </source>
</evidence>
<dbReference type="GO" id="GO:0043565">
    <property type="term" value="F:sequence-specific DNA binding"/>
    <property type="evidence" value="ECO:0007669"/>
    <property type="project" value="InterPro"/>
</dbReference>
<evidence type="ECO:0000259" key="4">
    <source>
        <dbReference type="PROSITE" id="PS01124"/>
    </source>
</evidence>
<dbReference type="PROSITE" id="PS00041">
    <property type="entry name" value="HTH_ARAC_FAMILY_1"/>
    <property type="match status" value="1"/>
</dbReference>
<organism evidence="5 6">
    <name type="scientific">Williamsia sterculiae</name>
    <dbReference type="NCBI Taxonomy" id="1344003"/>
    <lineage>
        <taxon>Bacteria</taxon>
        <taxon>Bacillati</taxon>
        <taxon>Actinomycetota</taxon>
        <taxon>Actinomycetes</taxon>
        <taxon>Mycobacteriales</taxon>
        <taxon>Nocardiaceae</taxon>
        <taxon>Williamsia</taxon>
    </lineage>
</organism>
<feature type="domain" description="HTH araC/xylS-type" evidence="4">
    <location>
        <begin position="216"/>
        <end position="314"/>
    </location>
</feature>
<dbReference type="InterPro" id="IPR029062">
    <property type="entry name" value="Class_I_gatase-like"/>
</dbReference>
<evidence type="ECO:0000256" key="1">
    <source>
        <dbReference type="ARBA" id="ARBA00023015"/>
    </source>
</evidence>
<name>A0A1N7F5C4_9NOCA</name>
<dbReference type="GO" id="GO:0003700">
    <property type="term" value="F:DNA-binding transcription factor activity"/>
    <property type="evidence" value="ECO:0007669"/>
    <property type="project" value="InterPro"/>
</dbReference>
<dbReference type="InterPro" id="IPR009057">
    <property type="entry name" value="Homeodomain-like_sf"/>
</dbReference>
<dbReference type="SUPFAM" id="SSF46689">
    <property type="entry name" value="Homeodomain-like"/>
    <property type="match status" value="2"/>
</dbReference>
<evidence type="ECO:0000256" key="2">
    <source>
        <dbReference type="ARBA" id="ARBA00023125"/>
    </source>
</evidence>
<dbReference type="Pfam" id="PF12833">
    <property type="entry name" value="HTH_18"/>
    <property type="match status" value="1"/>
</dbReference>
<gene>
    <name evidence="5" type="ORF">SAMN05445060_1820</name>
</gene>
<keyword evidence="6" id="KW-1185">Reference proteome</keyword>
<evidence type="ECO:0000313" key="5">
    <source>
        <dbReference type="EMBL" id="SIR95524.1"/>
    </source>
</evidence>
<dbReference type="Proteomes" id="UP000186218">
    <property type="component" value="Unassembled WGS sequence"/>
</dbReference>
<dbReference type="SMART" id="SM00342">
    <property type="entry name" value="HTH_ARAC"/>
    <property type="match status" value="1"/>
</dbReference>
<dbReference type="PANTHER" id="PTHR43130:SF3">
    <property type="entry name" value="HTH-TYPE TRANSCRIPTIONAL REGULATOR RV1931C"/>
    <property type="match status" value="1"/>
</dbReference>
<dbReference type="CDD" id="cd03137">
    <property type="entry name" value="GATase1_AraC_1"/>
    <property type="match status" value="1"/>
</dbReference>
<dbReference type="InterPro" id="IPR002818">
    <property type="entry name" value="DJ-1/PfpI"/>
</dbReference>
<dbReference type="Pfam" id="PF01965">
    <property type="entry name" value="DJ-1_PfpI"/>
    <property type="match status" value="1"/>
</dbReference>
<dbReference type="OrthoDB" id="4350011at2"/>
<dbReference type="InterPro" id="IPR018062">
    <property type="entry name" value="HTH_AraC-typ_CS"/>
</dbReference>
<keyword evidence="3" id="KW-0804">Transcription</keyword>
<dbReference type="SUPFAM" id="SSF52317">
    <property type="entry name" value="Class I glutamine amidotransferase-like"/>
    <property type="match status" value="1"/>
</dbReference>
<dbReference type="PROSITE" id="PS01124">
    <property type="entry name" value="HTH_ARAC_FAMILY_2"/>
    <property type="match status" value="1"/>
</dbReference>
<proteinExistence type="predicted"/>
<dbReference type="Gene3D" id="3.40.50.880">
    <property type="match status" value="1"/>
</dbReference>
<keyword evidence="1" id="KW-0805">Transcription regulation</keyword>
<dbReference type="STRING" id="1344003.SAMN05445060_1820"/>
<dbReference type="PANTHER" id="PTHR43130">
    <property type="entry name" value="ARAC-FAMILY TRANSCRIPTIONAL REGULATOR"/>
    <property type="match status" value="1"/>
</dbReference>
<protein>
    <submittedName>
        <fullName evidence="5">Transcriptional regulator GlxA family, contains an amidase domain and an AraC-type DNA-binding HTH domain</fullName>
    </submittedName>
</protein>
<evidence type="ECO:0000313" key="6">
    <source>
        <dbReference type="Proteomes" id="UP000186218"/>
    </source>
</evidence>
<dbReference type="RefSeq" id="WP_076478681.1">
    <property type="nucleotide sequence ID" value="NZ_FTNT01000004.1"/>
</dbReference>
<keyword evidence="2 5" id="KW-0238">DNA-binding</keyword>
<dbReference type="InterPro" id="IPR018060">
    <property type="entry name" value="HTH_AraC"/>
</dbReference>
<dbReference type="EMBL" id="FTNT01000004">
    <property type="protein sequence ID" value="SIR95524.1"/>
    <property type="molecule type" value="Genomic_DNA"/>
</dbReference>
<dbReference type="InterPro" id="IPR052158">
    <property type="entry name" value="INH-QAR"/>
</dbReference>
<dbReference type="Gene3D" id="1.10.10.60">
    <property type="entry name" value="Homeodomain-like"/>
    <property type="match status" value="1"/>
</dbReference>
<reference evidence="5 6" key="1">
    <citation type="submission" date="2017-01" db="EMBL/GenBank/DDBJ databases">
        <authorList>
            <person name="Mah S.A."/>
            <person name="Swanson W.J."/>
            <person name="Moy G.W."/>
            <person name="Vacquier V.D."/>
        </authorList>
    </citation>
    <scope>NUCLEOTIDE SEQUENCE [LARGE SCALE GENOMIC DNA]</scope>
    <source>
        <strain evidence="5 6">CPCC 203464</strain>
    </source>
</reference>